<keyword evidence="2" id="KW-1185">Reference proteome</keyword>
<name>A0ABV8J5R7_9ACTN</name>
<sequence>MVLLFVPGVVVLLFVAVLWCCASLALWCCCSSRCCGVVRRWRCGVAVRLGLVVLLFFPDVVLRLFAPRGLGAADRLGRSVG</sequence>
<gene>
    <name evidence="1" type="ORF">ACFO0C_41870</name>
</gene>
<evidence type="ECO:0000313" key="2">
    <source>
        <dbReference type="Proteomes" id="UP001595867"/>
    </source>
</evidence>
<accession>A0ABV8J5R7</accession>
<reference evidence="2" key="1">
    <citation type="journal article" date="2019" name="Int. J. Syst. Evol. Microbiol.">
        <title>The Global Catalogue of Microorganisms (GCM) 10K type strain sequencing project: providing services to taxonomists for standard genome sequencing and annotation.</title>
        <authorList>
            <consortium name="The Broad Institute Genomics Platform"/>
            <consortium name="The Broad Institute Genome Sequencing Center for Infectious Disease"/>
            <person name="Wu L."/>
            <person name="Ma J."/>
        </authorList>
    </citation>
    <scope>NUCLEOTIDE SEQUENCE [LARGE SCALE GENOMIC DNA]</scope>
    <source>
        <strain evidence="2">TBRC 5832</strain>
    </source>
</reference>
<organism evidence="1 2">
    <name type="scientific">Actinoplanes subglobosus</name>
    <dbReference type="NCBI Taxonomy" id="1547892"/>
    <lineage>
        <taxon>Bacteria</taxon>
        <taxon>Bacillati</taxon>
        <taxon>Actinomycetota</taxon>
        <taxon>Actinomycetes</taxon>
        <taxon>Micromonosporales</taxon>
        <taxon>Micromonosporaceae</taxon>
        <taxon>Actinoplanes</taxon>
    </lineage>
</organism>
<proteinExistence type="predicted"/>
<dbReference type="Proteomes" id="UP001595867">
    <property type="component" value="Unassembled WGS sequence"/>
</dbReference>
<protein>
    <recommendedName>
        <fullName evidence="3">Secreted peptide</fullName>
    </recommendedName>
</protein>
<comment type="caution">
    <text evidence="1">The sequence shown here is derived from an EMBL/GenBank/DDBJ whole genome shotgun (WGS) entry which is preliminary data.</text>
</comment>
<evidence type="ECO:0008006" key="3">
    <source>
        <dbReference type="Google" id="ProtNLM"/>
    </source>
</evidence>
<dbReference type="EMBL" id="JBHSBL010000028">
    <property type="protein sequence ID" value="MFC4071525.1"/>
    <property type="molecule type" value="Genomic_DNA"/>
</dbReference>
<evidence type="ECO:0000313" key="1">
    <source>
        <dbReference type="EMBL" id="MFC4071525.1"/>
    </source>
</evidence>
<dbReference type="RefSeq" id="WP_378072400.1">
    <property type="nucleotide sequence ID" value="NZ_JBHSBL010000028.1"/>
</dbReference>